<keyword evidence="2" id="KW-1185">Reference proteome</keyword>
<name>A0A0G3XHR9_9SPHN</name>
<dbReference type="PATRIC" id="fig|1348774.3.peg.2833"/>
<accession>A0A0G3XHR9</accession>
<reference evidence="1 2" key="1">
    <citation type="submission" date="2015-06" db="EMBL/GenBank/DDBJ databases">
        <authorList>
            <person name="Zeng Y."/>
            <person name="Huang Y."/>
        </authorList>
    </citation>
    <scope>NUCLEOTIDE SEQUENCE [LARGE SCALE GENOMIC DNA]</scope>
    <source>
        <strain evidence="1 2">PQ-2</strain>
    </source>
</reference>
<evidence type="ECO:0000313" key="1">
    <source>
        <dbReference type="EMBL" id="AKM10747.1"/>
    </source>
</evidence>
<dbReference type="Proteomes" id="UP000035287">
    <property type="component" value="Chromosome"/>
</dbReference>
<dbReference type="EMBL" id="CP011770">
    <property type="protein sequence ID" value="AKM10747.1"/>
    <property type="molecule type" value="Genomic_DNA"/>
</dbReference>
<gene>
    <name evidence="1" type="ORF">AB433_13465</name>
</gene>
<proteinExistence type="predicted"/>
<protein>
    <submittedName>
        <fullName evidence="1">Uncharacterized protein</fullName>
    </submittedName>
</protein>
<evidence type="ECO:0000313" key="2">
    <source>
        <dbReference type="Proteomes" id="UP000035287"/>
    </source>
</evidence>
<sequence>MINHANQLGARVTEASPAEMREVVEVLKLNVIIHRNRVTASICRPALLQRANIDADDGHRIPIEIPCTFET</sequence>
<organism evidence="1 2">
    <name type="scientific">Croceicoccus naphthovorans</name>
    <dbReference type="NCBI Taxonomy" id="1348774"/>
    <lineage>
        <taxon>Bacteria</taxon>
        <taxon>Pseudomonadati</taxon>
        <taxon>Pseudomonadota</taxon>
        <taxon>Alphaproteobacteria</taxon>
        <taxon>Sphingomonadales</taxon>
        <taxon>Erythrobacteraceae</taxon>
        <taxon>Croceicoccus</taxon>
    </lineage>
</organism>
<dbReference type="KEGG" id="cna:AB433_13465"/>
<dbReference type="AlphaFoldDB" id="A0A0G3XHR9"/>